<evidence type="ECO:0008006" key="3">
    <source>
        <dbReference type="Google" id="ProtNLM"/>
    </source>
</evidence>
<organism evidence="1 2">
    <name type="scientific">Eumeta variegata</name>
    <name type="common">Bagworm moth</name>
    <name type="synonym">Eumeta japonica</name>
    <dbReference type="NCBI Taxonomy" id="151549"/>
    <lineage>
        <taxon>Eukaryota</taxon>
        <taxon>Metazoa</taxon>
        <taxon>Ecdysozoa</taxon>
        <taxon>Arthropoda</taxon>
        <taxon>Hexapoda</taxon>
        <taxon>Insecta</taxon>
        <taxon>Pterygota</taxon>
        <taxon>Neoptera</taxon>
        <taxon>Endopterygota</taxon>
        <taxon>Lepidoptera</taxon>
        <taxon>Glossata</taxon>
        <taxon>Ditrysia</taxon>
        <taxon>Tineoidea</taxon>
        <taxon>Psychidae</taxon>
        <taxon>Oiketicinae</taxon>
        <taxon>Eumeta</taxon>
    </lineage>
</organism>
<protein>
    <recommendedName>
        <fullName evidence="3">Nucleic-acid-binding protein from transposon X-element</fullName>
    </recommendedName>
</protein>
<dbReference type="EMBL" id="BGZK01000895">
    <property type="protein sequence ID" value="GBP64371.1"/>
    <property type="molecule type" value="Genomic_DNA"/>
</dbReference>
<keyword evidence="2" id="KW-1185">Reference proteome</keyword>
<gene>
    <name evidence="1" type="ORF">EVAR_14940_1</name>
</gene>
<dbReference type="OrthoDB" id="10022108at2759"/>
<name>A0A4C1XKQ5_EUMVA</name>
<proteinExistence type="predicted"/>
<accession>A0A4C1XKQ5</accession>
<dbReference type="Proteomes" id="UP000299102">
    <property type="component" value="Unassembled WGS sequence"/>
</dbReference>
<comment type="caution">
    <text evidence="1">The sequence shown here is derived from an EMBL/GenBank/DDBJ whole genome shotgun (WGS) entry which is preliminary data.</text>
</comment>
<dbReference type="STRING" id="151549.A0A4C1XKQ5"/>
<reference evidence="1 2" key="1">
    <citation type="journal article" date="2019" name="Commun. Biol.">
        <title>The bagworm genome reveals a unique fibroin gene that provides high tensile strength.</title>
        <authorList>
            <person name="Kono N."/>
            <person name="Nakamura H."/>
            <person name="Ohtoshi R."/>
            <person name="Tomita M."/>
            <person name="Numata K."/>
            <person name="Arakawa K."/>
        </authorList>
    </citation>
    <scope>NUCLEOTIDE SEQUENCE [LARGE SCALE GENOMIC DNA]</scope>
</reference>
<sequence length="208" mass="23830">MGVAVDRIRKARRQKIVLSCSSVEDAKKIEERLKIRGADLKVAKPEMRLLTFIIRDVLKFNSDEDIVTSLRTQNRYLSEGLDWDKVRARVCYQRRARNDLECYSVLEVSAELYHRLIKTGFVYVELQRRPVCDQSPLVQCSRCLDYGHRKRFCKEVSERCAHCGGEHTGVICWARKEGEPPKCINCTKAGCEDTAHGAFSSECGVRAK</sequence>
<evidence type="ECO:0000313" key="2">
    <source>
        <dbReference type="Proteomes" id="UP000299102"/>
    </source>
</evidence>
<evidence type="ECO:0000313" key="1">
    <source>
        <dbReference type="EMBL" id="GBP64371.1"/>
    </source>
</evidence>
<dbReference type="AlphaFoldDB" id="A0A4C1XKQ5"/>